<name>A0A0J0XKX0_9TREE</name>
<feature type="region of interest" description="Disordered" evidence="1">
    <location>
        <begin position="409"/>
        <end position="480"/>
    </location>
</feature>
<dbReference type="Proteomes" id="UP000053611">
    <property type="component" value="Unassembled WGS sequence"/>
</dbReference>
<keyword evidence="4" id="KW-1185">Reference proteome</keyword>
<dbReference type="SMART" id="SM01124">
    <property type="entry name" value="DBR1"/>
    <property type="match status" value="1"/>
</dbReference>
<dbReference type="Pfam" id="PF00149">
    <property type="entry name" value="Metallophos"/>
    <property type="match status" value="1"/>
</dbReference>
<organism evidence="3 4">
    <name type="scientific">Cutaneotrichosporon oleaginosum</name>
    <dbReference type="NCBI Taxonomy" id="879819"/>
    <lineage>
        <taxon>Eukaryota</taxon>
        <taxon>Fungi</taxon>
        <taxon>Dikarya</taxon>
        <taxon>Basidiomycota</taxon>
        <taxon>Agaricomycotina</taxon>
        <taxon>Tremellomycetes</taxon>
        <taxon>Trichosporonales</taxon>
        <taxon>Trichosporonaceae</taxon>
        <taxon>Cutaneotrichosporon</taxon>
    </lineage>
</organism>
<evidence type="ECO:0000313" key="3">
    <source>
        <dbReference type="EMBL" id="KLT41783.1"/>
    </source>
</evidence>
<dbReference type="GO" id="GO:0000398">
    <property type="term" value="P:mRNA splicing, via spliceosome"/>
    <property type="evidence" value="ECO:0007669"/>
    <property type="project" value="TreeGrafter"/>
</dbReference>
<dbReference type="PANTHER" id="PTHR12849">
    <property type="entry name" value="RNA LARIAT DEBRANCHING ENZYME"/>
    <property type="match status" value="1"/>
</dbReference>
<feature type="domain" description="Lariat debranching enzyme C-terminal" evidence="2">
    <location>
        <begin position="266"/>
        <end position="408"/>
    </location>
</feature>
<evidence type="ECO:0000313" key="4">
    <source>
        <dbReference type="Proteomes" id="UP000053611"/>
    </source>
</evidence>
<dbReference type="InterPro" id="IPR029052">
    <property type="entry name" value="Metallo-depent_PP-like"/>
</dbReference>
<dbReference type="PANTHER" id="PTHR12849:SF0">
    <property type="entry name" value="LARIAT DEBRANCHING ENZYME"/>
    <property type="match status" value="1"/>
</dbReference>
<proteinExistence type="predicted"/>
<reference evidence="3 4" key="1">
    <citation type="submission" date="2015-03" db="EMBL/GenBank/DDBJ databases">
        <title>Genomics and transcriptomics of the oil-accumulating basidiomycete yeast T. oleaginosus allow insights into substrate utilization and the diverse evolutionary trajectories of mating systems in fungi.</title>
        <authorList>
            <consortium name="DOE Joint Genome Institute"/>
            <person name="Kourist R."/>
            <person name="Kracht O."/>
            <person name="Bracharz F."/>
            <person name="Lipzen A."/>
            <person name="Nolan M."/>
            <person name="Ohm R."/>
            <person name="Grigoriev I."/>
            <person name="Sun S."/>
            <person name="Heitman J."/>
            <person name="Bruck T."/>
            <person name="Nowrousian M."/>
        </authorList>
    </citation>
    <scope>NUCLEOTIDE SEQUENCE [LARGE SCALE GENOMIC DNA]</scope>
    <source>
        <strain evidence="3 4">IBC0246</strain>
    </source>
</reference>
<dbReference type="Pfam" id="PF05011">
    <property type="entry name" value="DBR1"/>
    <property type="match status" value="1"/>
</dbReference>
<dbReference type="EMBL" id="KQ087213">
    <property type="protein sequence ID" value="KLT41783.1"/>
    <property type="molecule type" value="Genomic_DNA"/>
</dbReference>
<dbReference type="SUPFAM" id="SSF56300">
    <property type="entry name" value="Metallo-dependent phosphatases"/>
    <property type="match status" value="1"/>
</dbReference>
<dbReference type="GO" id="GO:0008419">
    <property type="term" value="F:RNA lariat debranching enzyme activity"/>
    <property type="evidence" value="ECO:0007669"/>
    <property type="project" value="TreeGrafter"/>
</dbReference>
<evidence type="ECO:0000259" key="2">
    <source>
        <dbReference type="SMART" id="SM01124"/>
    </source>
</evidence>
<dbReference type="AlphaFoldDB" id="A0A0J0XKX0"/>
<accession>A0A0J0XKX0</accession>
<dbReference type="OrthoDB" id="407609at2759"/>
<dbReference type="InterPro" id="IPR004843">
    <property type="entry name" value="Calcineurin-like_PHP"/>
</dbReference>
<feature type="compositionally biased region" description="Basic and acidic residues" evidence="1">
    <location>
        <begin position="459"/>
        <end position="480"/>
    </location>
</feature>
<sequence>MRVAVVGCLHGSFAELYRTLPPVDLVLCCGDLQAFRNASDMESCHLLPDQRKLGSFHKYYAAPRDIPLTIVVGGNHEASNYLGELFYGGWLAHNIYYLGVAGSVMVNGLRIAGASGIYRKGTEGCGYFERVPLSEKRLHTIYHIRKWNEERLRFLSDVDIFLSHDWPAEIIKHGDWKRLFRFSPQFKPLVSSGKLGAPPLMRILDATRPRYWFAAHRHIKFPAVKTHPPKAAKGERGHEQDPTPAAWLSTHTIYRNPPPGRDLLNTPPQPGHRATRFLALSKPSDDGWTGAWQVVLDISAPSEALPPALTFDYEWLAITKGAHPIPTNCDPLARDAEGGLPSMLPDNFEERTLAILNALVDPRFSGPISDIQTFAKTAPAAGGGAPLAHYTNPQTTAFCAMLGIEDLTNPPPMQHPLPPRPQTGGDGDSWHYHDGASKGCSCTSGPGDTDGWRPIGSDGHSRNTGDDYYRPHDTYIPEDY</sequence>
<dbReference type="GO" id="GO:0005634">
    <property type="term" value="C:nucleus"/>
    <property type="evidence" value="ECO:0007669"/>
    <property type="project" value="TreeGrafter"/>
</dbReference>
<evidence type="ECO:0000256" key="1">
    <source>
        <dbReference type="SAM" id="MobiDB-lite"/>
    </source>
</evidence>
<feature type="compositionally biased region" description="Pro residues" evidence="1">
    <location>
        <begin position="409"/>
        <end position="421"/>
    </location>
</feature>
<dbReference type="STRING" id="879819.A0A0J0XKX0"/>
<gene>
    <name evidence="3" type="ORF">CC85DRAFT_247092</name>
</gene>
<protein>
    <submittedName>
        <fullName evidence="3">Metallophos-domain-containing protein</fullName>
    </submittedName>
</protein>
<dbReference type="InterPro" id="IPR007708">
    <property type="entry name" value="DBR1_C"/>
</dbReference>